<feature type="region of interest" description="Disordered" evidence="1">
    <location>
        <begin position="88"/>
        <end position="117"/>
    </location>
</feature>
<organism evidence="2 3">
    <name type="scientific">Brevibacillus agri</name>
    <dbReference type="NCBI Taxonomy" id="51101"/>
    <lineage>
        <taxon>Bacteria</taxon>
        <taxon>Bacillati</taxon>
        <taxon>Bacillota</taxon>
        <taxon>Bacilli</taxon>
        <taxon>Bacillales</taxon>
        <taxon>Paenibacillaceae</taxon>
        <taxon>Brevibacillus</taxon>
    </lineage>
</organism>
<dbReference type="EMBL" id="BJOD01000006">
    <property type="protein sequence ID" value="GED24720.1"/>
    <property type="molecule type" value="Genomic_DNA"/>
</dbReference>
<reference evidence="2 3" key="1">
    <citation type="submission" date="2019-06" db="EMBL/GenBank/DDBJ databases">
        <title>Whole genome shotgun sequence of Brevibacillus agri NBRC 15538.</title>
        <authorList>
            <person name="Hosoyama A."/>
            <person name="Uohara A."/>
            <person name="Ohji S."/>
            <person name="Ichikawa N."/>
        </authorList>
    </citation>
    <scope>NUCLEOTIDE SEQUENCE [LARGE SCALE GENOMIC DNA]</scope>
    <source>
        <strain evidence="2 3">NBRC 15538</strain>
    </source>
</reference>
<name>A0ABQ0SLK9_9BACL</name>
<dbReference type="Proteomes" id="UP000317180">
    <property type="component" value="Unassembled WGS sequence"/>
</dbReference>
<evidence type="ECO:0000256" key="1">
    <source>
        <dbReference type="SAM" id="MobiDB-lite"/>
    </source>
</evidence>
<comment type="caution">
    <text evidence="2">The sequence shown here is derived from an EMBL/GenBank/DDBJ whole genome shotgun (WGS) entry which is preliminary data.</text>
</comment>
<keyword evidence="3" id="KW-1185">Reference proteome</keyword>
<proteinExistence type="predicted"/>
<evidence type="ECO:0000313" key="2">
    <source>
        <dbReference type="EMBL" id="GED24720.1"/>
    </source>
</evidence>
<protein>
    <submittedName>
        <fullName evidence="2">Uncharacterized protein</fullName>
    </submittedName>
</protein>
<sequence>MSGFSIPGAVLPEAEEIRSYDGRSMQDWLSPTDEKLSFIMEGGGAKGIVIATDTEPILAGGEKSGPELFALYEKIKETGRYFFRAPGAHAARSARGRATDSSGSRRQNRGVKFMNKSNPHSWGTAPVAVFFVLDQKCSGKRRDTFAQGKNSMERSPQLMR</sequence>
<accession>A0ABQ0SLK9</accession>
<gene>
    <name evidence="2" type="ORF">BAG01nite_08220</name>
</gene>
<evidence type="ECO:0000313" key="3">
    <source>
        <dbReference type="Proteomes" id="UP000317180"/>
    </source>
</evidence>